<dbReference type="Pfam" id="PF24494">
    <property type="entry name" value="DUF7587"/>
    <property type="match status" value="1"/>
</dbReference>
<accession>A0A0A2I9R5</accession>
<dbReference type="AlphaFoldDB" id="A0A0A2I9R5"/>
<dbReference type="PANTHER" id="PTHR40781">
    <property type="match status" value="1"/>
</dbReference>
<dbReference type="InterPro" id="IPR056009">
    <property type="entry name" value="DUF7587"/>
</dbReference>
<protein>
    <recommendedName>
        <fullName evidence="2">DUF7587 domain-containing protein</fullName>
    </recommendedName>
</protein>
<name>A0A0A2I9R5_PENEN</name>
<evidence type="ECO:0000256" key="1">
    <source>
        <dbReference type="SAM" id="MobiDB-lite"/>
    </source>
</evidence>
<feature type="region of interest" description="Disordered" evidence="1">
    <location>
        <begin position="155"/>
        <end position="185"/>
    </location>
</feature>
<dbReference type="GeneID" id="27674476"/>
<feature type="domain" description="DUF7587" evidence="2">
    <location>
        <begin position="10"/>
        <end position="146"/>
    </location>
</feature>
<keyword evidence="4" id="KW-1185">Reference proteome</keyword>
<feature type="compositionally biased region" description="Low complexity" evidence="1">
    <location>
        <begin position="213"/>
        <end position="238"/>
    </location>
</feature>
<organism evidence="3 4">
    <name type="scientific">Penicillium expansum</name>
    <name type="common">Blue mold rot fungus</name>
    <dbReference type="NCBI Taxonomy" id="27334"/>
    <lineage>
        <taxon>Eukaryota</taxon>
        <taxon>Fungi</taxon>
        <taxon>Dikarya</taxon>
        <taxon>Ascomycota</taxon>
        <taxon>Pezizomycotina</taxon>
        <taxon>Eurotiomycetes</taxon>
        <taxon>Eurotiomycetidae</taxon>
        <taxon>Eurotiales</taxon>
        <taxon>Aspergillaceae</taxon>
        <taxon>Penicillium</taxon>
    </lineage>
</organism>
<dbReference type="RefSeq" id="XP_016602944.1">
    <property type="nucleotide sequence ID" value="XM_016739057.1"/>
</dbReference>
<evidence type="ECO:0000313" key="4">
    <source>
        <dbReference type="Proteomes" id="UP000030143"/>
    </source>
</evidence>
<dbReference type="PhylomeDB" id="A0A0A2I9R5"/>
<sequence>MDEFCIPRTQIPERLYRVQHDKSFTNDIEAGLVASDAQTFTENTEEFALAVQYHINDYKTNSDTMFISTFASKAQAEDWMCRKWRLYGEGAQILEIETSRLGHGYVYRAGEVAHTLQVGVAQTTYQDLYNEYLILHSVPARAIIARRARMMTHGLENKDSVDPAGNDSSDATPSERASPVPTFQPYLSPLARNMARLLQTPRRSLIRGESQFSGTPRGSTSTRGSSQGSLSPGSPFID</sequence>
<dbReference type="PANTHER" id="PTHR40781:SF1">
    <property type="match status" value="1"/>
</dbReference>
<dbReference type="EMBL" id="JQFZ01000021">
    <property type="protein sequence ID" value="KGO62375.1"/>
    <property type="molecule type" value="Genomic_DNA"/>
</dbReference>
<dbReference type="Proteomes" id="UP000030143">
    <property type="component" value="Unassembled WGS sequence"/>
</dbReference>
<dbReference type="HOGENOM" id="CLU_1278005_0_0_1"/>
<comment type="caution">
    <text evidence="3">The sequence shown here is derived from an EMBL/GenBank/DDBJ whole genome shotgun (WGS) entry which is preliminary data.</text>
</comment>
<evidence type="ECO:0000259" key="2">
    <source>
        <dbReference type="Pfam" id="PF24494"/>
    </source>
</evidence>
<dbReference type="STRING" id="27334.A0A0A2I9R5"/>
<dbReference type="VEuPathDB" id="FungiDB:PEXP_065470"/>
<reference evidence="3 4" key="1">
    <citation type="journal article" date="2015" name="Mol. Plant Microbe Interact.">
        <title>Genome, transcriptome, and functional analyses of Penicillium expansum provide new insights into secondary metabolism and pathogenicity.</title>
        <authorList>
            <person name="Ballester A.R."/>
            <person name="Marcet-Houben M."/>
            <person name="Levin E."/>
            <person name="Sela N."/>
            <person name="Selma-Lazaro C."/>
            <person name="Carmona L."/>
            <person name="Wisniewski M."/>
            <person name="Droby S."/>
            <person name="Gonzalez-Candelas L."/>
            <person name="Gabaldon T."/>
        </authorList>
    </citation>
    <scope>NUCLEOTIDE SEQUENCE [LARGE SCALE GENOMIC DNA]</scope>
    <source>
        <strain evidence="3 4">MD-8</strain>
    </source>
</reference>
<evidence type="ECO:0000313" key="3">
    <source>
        <dbReference type="EMBL" id="KGO62375.1"/>
    </source>
</evidence>
<dbReference type="OrthoDB" id="88561at2759"/>
<gene>
    <name evidence="3" type="ORF">PEX2_017820</name>
</gene>
<proteinExistence type="predicted"/>
<feature type="region of interest" description="Disordered" evidence="1">
    <location>
        <begin position="198"/>
        <end position="238"/>
    </location>
</feature>